<dbReference type="EMBL" id="BPLQ01013040">
    <property type="protein sequence ID" value="GIY69471.1"/>
    <property type="molecule type" value="Genomic_DNA"/>
</dbReference>
<evidence type="ECO:0000313" key="2">
    <source>
        <dbReference type="Proteomes" id="UP001054837"/>
    </source>
</evidence>
<sequence>MGSNVWNSEKMDVLGHLEGEGGRNERATIVGSEPPLPPSMIEKAGGSGLELLMCILISMDARGYKFGWMSCRWNLLFDSIVIYINPAIIPLPACTVKSYYSTPILIPPSIGRISQAAFGSSCPLLLSFLYRGL</sequence>
<comment type="caution">
    <text evidence="1">The sequence shown here is derived from an EMBL/GenBank/DDBJ whole genome shotgun (WGS) entry which is preliminary data.</text>
</comment>
<name>A0AAV4VGF2_9ARAC</name>
<evidence type="ECO:0000313" key="1">
    <source>
        <dbReference type="EMBL" id="GIY69471.1"/>
    </source>
</evidence>
<keyword evidence="2" id="KW-1185">Reference proteome</keyword>
<organism evidence="1 2">
    <name type="scientific">Caerostris darwini</name>
    <dbReference type="NCBI Taxonomy" id="1538125"/>
    <lineage>
        <taxon>Eukaryota</taxon>
        <taxon>Metazoa</taxon>
        <taxon>Ecdysozoa</taxon>
        <taxon>Arthropoda</taxon>
        <taxon>Chelicerata</taxon>
        <taxon>Arachnida</taxon>
        <taxon>Araneae</taxon>
        <taxon>Araneomorphae</taxon>
        <taxon>Entelegynae</taxon>
        <taxon>Araneoidea</taxon>
        <taxon>Araneidae</taxon>
        <taxon>Caerostris</taxon>
    </lineage>
</organism>
<dbReference type="Proteomes" id="UP001054837">
    <property type="component" value="Unassembled WGS sequence"/>
</dbReference>
<protein>
    <submittedName>
        <fullName evidence="1">Uncharacterized protein</fullName>
    </submittedName>
</protein>
<reference evidence="1 2" key="1">
    <citation type="submission" date="2021-06" db="EMBL/GenBank/DDBJ databases">
        <title>Caerostris darwini draft genome.</title>
        <authorList>
            <person name="Kono N."/>
            <person name="Arakawa K."/>
        </authorList>
    </citation>
    <scope>NUCLEOTIDE SEQUENCE [LARGE SCALE GENOMIC DNA]</scope>
</reference>
<dbReference type="AlphaFoldDB" id="A0AAV4VGF2"/>
<accession>A0AAV4VGF2</accession>
<gene>
    <name evidence="1" type="ORF">CDAR_207451</name>
</gene>
<proteinExistence type="predicted"/>